<evidence type="ECO:0000256" key="10">
    <source>
        <dbReference type="ARBA" id="ARBA00051323"/>
    </source>
</evidence>
<evidence type="ECO:0000256" key="2">
    <source>
        <dbReference type="ARBA" id="ARBA00009523"/>
    </source>
</evidence>
<keyword evidence="3" id="KW-0813">Transport</keyword>
<dbReference type="PIRSF" id="PIRSF006060">
    <property type="entry name" value="AA_transporter"/>
    <property type="match status" value="1"/>
</dbReference>
<feature type="transmembrane region" description="Helical" evidence="19">
    <location>
        <begin position="207"/>
        <end position="227"/>
    </location>
</feature>
<feature type="transmembrane region" description="Helical" evidence="19">
    <location>
        <begin position="284"/>
        <end position="305"/>
    </location>
</feature>
<feature type="transmembrane region" description="Helical" evidence="19">
    <location>
        <begin position="331"/>
        <end position="357"/>
    </location>
</feature>
<evidence type="ECO:0000256" key="3">
    <source>
        <dbReference type="ARBA" id="ARBA00022448"/>
    </source>
</evidence>
<comment type="catalytic activity">
    <reaction evidence="18">
        <text>L-phenylalanine(out) + L-arginine(in) = L-phenylalanine(in) + L-arginine(out)</text>
        <dbReference type="Rhea" id="RHEA:71067"/>
        <dbReference type="ChEBI" id="CHEBI:32682"/>
        <dbReference type="ChEBI" id="CHEBI:58095"/>
    </reaction>
    <physiologicalReaction direction="left-to-right" evidence="18">
        <dbReference type="Rhea" id="RHEA:71068"/>
    </physiologicalReaction>
</comment>
<feature type="transmembrane region" description="Helical" evidence="19">
    <location>
        <begin position="378"/>
        <end position="399"/>
    </location>
</feature>
<dbReference type="GO" id="GO:0016324">
    <property type="term" value="C:apical plasma membrane"/>
    <property type="evidence" value="ECO:0007669"/>
    <property type="project" value="UniProtKB-SubCell"/>
</dbReference>
<evidence type="ECO:0000256" key="4">
    <source>
        <dbReference type="ARBA" id="ARBA00022475"/>
    </source>
</evidence>
<evidence type="ECO:0000256" key="17">
    <source>
        <dbReference type="ARBA" id="ARBA00083296"/>
    </source>
</evidence>
<dbReference type="InterPro" id="IPR050598">
    <property type="entry name" value="AminoAcid_Transporter"/>
</dbReference>
<dbReference type="PANTHER" id="PTHR11785:SF514">
    <property type="entry name" value="B(0,+)-TYPE AMINO ACID TRANSPORTER 1-LIKE PROTEIN"/>
    <property type="match status" value="1"/>
</dbReference>
<organism evidence="20">
    <name type="scientific">Cuerna arida</name>
    <dbReference type="NCBI Taxonomy" id="1464854"/>
    <lineage>
        <taxon>Eukaryota</taxon>
        <taxon>Metazoa</taxon>
        <taxon>Ecdysozoa</taxon>
        <taxon>Arthropoda</taxon>
        <taxon>Hexapoda</taxon>
        <taxon>Insecta</taxon>
        <taxon>Pterygota</taxon>
        <taxon>Neoptera</taxon>
        <taxon>Paraneoptera</taxon>
        <taxon>Hemiptera</taxon>
        <taxon>Auchenorrhyncha</taxon>
        <taxon>Membracoidea</taxon>
        <taxon>Cicadellidae</taxon>
        <taxon>Cicadellinae</taxon>
        <taxon>Proconiini</taxon>
        <taxon>Cuerna</taxon>
    </lineage>
</organism>
<comment type="catalytic activity">
    <reaction evidence="12">
        <text>L-histidine(out) + L-arginine(in) = L-histidine(in) + L-arginine(out)</text>
        <dbReference type="Rhea" id="RHEA:71063"/>
        <dbReference type="ChEBI" id="CHEBI:32682"/>
        <dbReference type="ChEBI" id="CHEBI:57595"/>
    </reaction>
    <physiologicalReaction direction="left-to-right" evidence="12">
        <dbReference type="Rhea" id="RHEA:71064"/>
    </physiologicalReaction>
</comment>
<evidence type="ECO:0000256" key="6">
    <source>
        <dbReference type="ARBA" id="ARBA00022692"/>
    </source>
</evidence>
<evidence type="ECO:0000256" key="5">
    <source>
        <dbReference type="ARBA" id="ARBA00022553"/>
    </source>
</evidence>
<evidence type="ECO:0000256" key="8">
    <source>
        <dbReference type="ARBA" id="ARBA00023136"/>
    </source>
</evidence>
<comment type="catalytic activity">
    <reaction evidence="11">
        <text>L-cystine(out) + L-arginine(in) = L-cystine(in) + L-arginine(out)</text>
        <dbReference type="Rhea" id="RHEA:71075"/>
        <dbReference type="ChEBI" id="CHEBI:32682"/>
        <dbReference type="ChEBI" id="CHEBI:35491"/>
    </reaction>
    <physiologicalReaction direction="left-to-right" evidence="11">
        <dbReference type="Rhea" id="RHEA:71076"/>
    </physiologicalReaction>
</comment>
<keyword evidence="4" id="KW-1003">Cell membrane</keyword>
<name>A0A1B6FDB9_9HEMI</name>
<keyword evidence="9" id="KW-1015">Disulfide bond</keyword>
<dbReference type="GO" id="GO:0015179">
    <property type="term" value="F:L-amino acid transmembrane transporter activity"/>
    <property type="evidence" value="ECO:0007669"/>
    <property type="project" value="TreeGrafter"/>
</dbReference>
<gene>
    <name evidence="20" type="ORF">g.23824</name>
</gene>
<comment type="catalytic activity">
    <reaction evidence="13">
        <text>L-cysteine(out) + L-arginine(in) = L-cysteine(in) + L-arginine(out)</text>
        <dbReference type="Rhea" id="RHEA:71071"/>
        <dbReference type="ChEBI" id="CHEBI:32682"/>
        <dbReference type="ChEBI" id="CHEBI:35235"/>
    </reaction>
    <physiologicalReaction direction="left-to-right" evidence="13">
        <dbReference type="Rhea" id="RHEA:71072"/>
    </physiologicalReaction>
</comment>
<evidence type="ECO:0000256" key="12">
    <source>
        <dbReference type="ARBA" id="ARBA00051835"/>
    </source>
</evidence>
<feature type="transmembrane region" description="Helical" evidence="19">
    <location>
        <begin position="77"/>
        <end position="99"/>
    </location>
</feature>
<evidence type="ECO:0000256" key="1">
    <source>
        <dbReference type="ARBA" id="ARBA00004424"/>
    </source>
</evidence>
<feature type="transmembrane region" description="Helical" evidence="19">
    <location>
        <begin position="405"/>
        <end position="425"/>
    </location>
</feature>
<comment type="catalytic activity">
    <reaction evidence="10">
        <text>L-lysine(out) + L-arginine(in) = L-lysine(in) + L-arginine(out)</text>
        <dbReference type="Rhea" id="RHEA:70827"/>
        <dbReference type="ChEBI" id="CHEBI:32551"/>
        <dbReference type="ChEBI" id="CHEBI:32682"/>
    </reaction>
    <physiologicalReaction direction="left-to-right" evidence="10">
        <dbReference type="Rhea" id="RHEA:70828"/>
    </physiologicalReaction>
</comment>
<feature type="transmembrane region" description="Helical" evidence="19">
    <location>
        <begin position="437"/>
        <end position="459"/>
    </location>
</feature>
<dbReference type="EMBL" id="GECZ01021582">
    <property type="protein sequence ID" value="JAS48187.1"/>
    <property type="molecule type" value="Transcribed_RNA"/>
</dbReference>
<keyword evidence="8 19" id="KW-0472">Membrane</keyword>
<feature type="transmembrane region" description="Helical" evidence="19">
    <location>
        <begin position="465"/>
        <end position="484"/>
    </location>
</feature>
<accession>A0A1B6FDB9</accession>
<sequence>METKEKHSVCRDGGEDVLPVAKEPLLDEMSQQKPSPEQLNLKRELDLFSAVSLIISVMIGGGIFVSPSSALQRAGSVGEALIVWVICGILSLLGALTFAELSTVVPQSGAEYTYFRAAYSPLHKFWGPLPSFSFIWVVVLILRPAEAAIIILVFAEYVYQPVANIFDPQLCPLYQDYIKKIIALLALGVTTYINTRSVKLFVKMQNVFSSCKIVVCIIVIAGGIYNLSKGNIEHLSTGFEGSKTGAKDIILSLYSGLWTYDGWTSVTLVSEEVKNPQKNILRSILIAVPLVMVLFVMMNVAYMSVLTVPEMVSVPAVAVAFGDRILGPLKFVIPVGVALSSFSCSMASQFGVARLTFAAGREGHMPEALSYIHIHRYTPAPAVVLQGVLTSLFILSGKIVTLIEFASFLIWSFYGFAFTALIILRKSRPNAPRPYKVPIGIPIFLALLSVVLAAVPIVMDPSPGHIGAVVFIILGFLVYYPLIYRGYKLPFAEKFYYLIQVVMEASPPTEIPKL</sequence>
<feature type="transmembrane region" description="Helical" evidence="19">
    <location>
        <begin position="134"/>
        <end position="157"/>
    </location>
</feature>
<evidence type="ECO:0000256" key="14">
    <source>
        <dbReference type="ARBA" id="ARBA00052732"/>
    </source>
</evidence>
<protein>
    <recommendedName>
        <fullName evidence="15">b(0,+)-type amino acid transporter 1</fullName>
    </recommendedName>
    <alternativeName>
        <fullName evidence="16">Glycoprotein-associated amino acid transporter b0,+AT1</fullName>
    </alternativeName>
    <alternativeName>
        <fullName evidence="17">Solute carrier family 7 member 9</fullName>
    </alternativeName>
</protein>
<evidence type="ECO:0000256" key="9">
    <source>
        <dbReference type="ARBA" id="ARBA00023157"/>
    </source>
</evidence>
<keyword evidence="6 19" id="KW-0812">Transmembrane</keyword>
<evidence type="ECO:0000256" key="18">
    <source>
        <dbReference type="ARBA" id="ARBA00093193"/>
    </source>
</evidence>
<evidence type="ECO:0000256" key="19">
    <source>
        <dbReference type="SAM" id="Phobius"/>
    </source>
</evidence>
<evidence type="ECO:0000256" key="13">
    <source>
        <dbReference type="ARBA" id="ARBA00052179"/>
    </source>
</evidence>
<comment type="subcellular location">
    <subcellularLocation>
        <location evidence="1">Apical cell membrane</location>
        <topology evidence="1">Multi-pass membrane protein</topology>
    </subcellularLocation>
</comment>
<dbReference type="InterPro" id="IPR002293">
    <property type="entry name" value="AA/rel_permease1"/>
</dbReference>
<evidence type="ECO:0000256" key="16">
    <source>
        <dbReference type="ARBA" id="ARBA00079910"/>
    </source>
</evidence>
<comment type="similarity">
    <text evidence="2">Belongs to the amino acid-polyamine-organocation (APC) superfamily.</text>
</comment>
<evidence type="ECO:0000256" key="15">
    <source>
        <dbReference type="ARBA" id="ARBA00074336"/>
    </source>
</evidence>
<evidence type="ECO:0000256" key="7">
    <source>
        <dbReference type="ARBA" id="ARBA00022989"/>
    </source>
</evidence>
<dbReference type="PANTHER" id="PTHR11785">
    <property type="entry name" value="AMINO ACID TRANSPORTER"/>
    <property type="match status" value="1"/>
</dbReference>
<evidence type="ECO:0000313" key="20">
    <source>
        <dbReference type="EMBL" id="JAS48187.1"/>
    </source>
</evidence>
<dbReference type="FunFam" id="1.20.1740.10:FF:000015">
    <property type="entry name" value="B(0,+)-type amino acid transporter 1"/>
    <property type="match status" value="1"/>
</dbReference>
<keyword evidence="7 19" id="KW-1133">Transmembrane helix</keyword>
<proteinExistence type="inferred from homology"/>
<evidence type="ECO:0000256" key="11">
    <source>
        <dbReference type="ARBA" id="ARBA00051814"/>
    </source>
</evidence>
<dbReference type="Gene3D" id="1.20.1740.10">
    <property type="entry name" value="Amino acid/polyamine transporter I"/>
    <property type="match status" value="1"/>
</dbReference>
<dbReference type="AlphaFoldDB" id="A0A1B6FDB9"/>
<dbReference type="Pfam" id="PF13520">
    <property type="entry name" value="AA_permease_2"/>
    <property type="match status" value="1"/>
</dbReference>
<comment type="catalytic activity">
    <reaction evidence="14">
        <text>L-leucine(out) + L-arginine(in) = L-leucine(in) + L-arginine(out)</text>
        <dbReference type="Rhea" id="RHEA:71059"/>
        <dbReference type="ChEBI" id="CHEBI:32682"/>
        <dbReference type="ChEBI" id="CHEBI:57427"/>
    </reaction>
    <physiologicalReaction direction="left-to-right" evidence="14">
        <dbReference type="Rhea" id="RHEA:71060"/>
    </physiologicalReaction>
</comment>
<keyword evidence="5" id="KW-0597">Phosphoprotein</keyword>
<feature type="transmembrane region" description="Helical" evidence="19">
    <location>
        <begin position="47"/>
        <end position="65"/>
    </location>
</feature>
<reference evidence="20" key="1">
    <citation type="submission" date="2015-11" db="EMBL/GenBank/DDBJ databases">
        <title>De novo transcriptome assembly of four potential Pierce s Disease insect vectors from Arizona vineyards.</title>
        <authorList>
            <person name="Tassone E.E."/>
        </authorList>
    </citation>
    <scope>NUCLEOTIDE SEQUENCE</scope>
</reference>